<sequence length="67" mass="7662">MRLGVTTLGLSLYENIALVVCLVLYIGSIIVYMGRNFSQERKLEKSEITAELDMLNDKIDKKVNREL</sequence>
<keyword evidence="3" id="KW-1185">Reference proteome</keyword>
<evidence type="ECO:0000313" key="3">
    <source>
        <dbReference type="Proteomes" id="UP001372526"/>
    </source>
</evidence>
<dbReference type="InterPro" id="IPR025084">
    <property type="entry name" value="DUF3966"/>
</dbReference>
<proteinExistence type="predicted"/>
<comment type="caution">
    <text evidence="2">The sequence shown here is derived from an EMBL/GenBank/DDBJ whole genome shotgun (WGS) entry which is preliminary data.</text>
</comment>
<keyword evidence="1" id="KW-0472">Membrane</keyword>
<reference evidence="2 3" key="1">
    <citation type="submission" date="2024-01" db="EMBL/GenBank/DDBJ databases">
        <title>Seven novel Bacillus-like species.</title>
        <authorList>
            <person name="Liu G."/>
        </authorList>
    </citation>
    <scope>NUCLEOTIDE SEQUENCE [LARGE SCALE GENOMIC DNA]</scope>
    <source>
        <strain evidence="2 3">FJAT-51639</strain>
    </source>
</reference>
<name>A0ABU8FF26_9BACI</name>
<dbReference type="Pfam" id="PF13110">
    <property type="entry name" value="DUF3966"/>
    <property type="match status" value="1"/>
</dbReference>
<accession>A0ABU8FF26</accession>
<dbReference type="RefSeq" id="WP_090913785.1">
    <property type="nucleotide sequence ID" value="NZ_JBAWSX010000001.1"/>
</dbReference>
<keyword evidence="1" id="KW-0812">Transmembrane</keyword>
<organism evidence="2 3">
    <name type="scientific">Bacillus bruguierae</name>
    <dbReference type="NCBI Taxonomy" id="3127667"/>
    <lineage>
        <taxon>Bacteria</taxon>
        <taxon>Bacillati</taxon>
        <taxon>Bacillota</taxon>
        <taxon>Bacilli</taxon>
        <taxon>Bacillales</taxon>
        <taxon>Bacillaceae</taxon>
        <taxon>Bacillus</taxon>
    </lineage>
</organism>
<protein>
    <submittedName>
        <fullName evidence="2">DUF3966 domain-containing protein</fullName>
    </submittedName>
</protein>
<keyword evidence="1" id="KW-1133">Transmembrane helix</keyword>
<evidence type="ECO:0000256" key="1">
    <source>
        <dbReference type="SAM" id="Phobius"/>
    </source>
</evidence>
<feature type="transmembrane region" description="Helical" evidence="1">
    <location>
        <begin position="12"/>
        <end position="33"/>
    </location>
</feature>
<dbReference type="EMBL" id="JBAWSX010000001">
    <property type="protein sequence ID" value="MEI4800300.1"/>
    <property type="molecule type" value="Genomic_DNA"/>
</dbReference>
<gene>
    <name evidence="2" type="ORF">WAZ07_02975</name>
</gene>
<evidence type="ECO:0000313" key="2">
    <source>
        <dbReference type="EMBL" id="MEI4800300.1"/>
    </source>
</evidence>
<dbReference type="Proteomes" id="UP001372526">
    <property type="component" value="Unassembled WGS sequence"/>
</dbReference>